<proteinExistence type="predicted"/>
<organism evidence="1 2">
    <name type="scientific">Flavilitoribacter nigricans (strain ATCC 23147 / DSM 23189 / NBRC 102662 / NCIMB 1420 / SS-2)</name>
    <name type="common">Lewinella nigricans</name>
    <dbReference type="NCBI Taxonomy" id="1122177"/>
    <lineage>
        <taxon>Bacteria</taxon>
        <taxon>Pseudomonadati</taxon>
        <taxon>Bacteroidota</taxon>
        <taxon>Saprospiria</taxon>
        <taxon>Saprospirales</taxon>
        <taxon>Lewinellaceae</taxon>
        <taxon>Flavilitoribacter</taxon>
    </lineage>
</organism>
<evidence type="ECO:0000313" key="1">
    <source>
        <dbReference type="EMBL" id="PHN02745.1"/>
    </source>
</evidence>
<dbReference type="InterPro" id="IPR015943">
    <property type="entry name" value="WD40/YVTN_repeat-like_dom_sf"/>
</dbReference>
<name>A0A2D0N2M4_FLAN2</name>
<dbReference type="Gene3D" id="2.130.10.10">
    <property type="entry name" value="YVTN repeat-like/Quinoprotein amine dehydrogenase"/>
    <property type="match status" value="1"/>
</dbReference>
<dbReference type="OrthoDB" id="9816070at2"/>
<dbReference type="RefSeq" id="WP_099153887.1">
    <property type="nucleotide sequence ID" value="NZ_PDUD01000037.1"/>
</dbReference>
<evidence type="ECO:0000313" key="2">
    <source>
        <dbReference type="Proteomes" id="UP000223913"/>
    </source>
</evidence>
<dbReference type="EMBL" id="PDUD01000037">
    <property type="protein sequence ID" value="PHN02745.1"/>
    <property type="molecule type" value="Genomic_DNA"/>
</dbReference>
<reference evidence="1 2" key="1">
    <citation type="submission" date="2017-10" db="EMBL/GenBank/DDBJ databases">
        <title>The draft genome sequence of Lewinella nigricans NBRC 102662.</title>
        <authorList>
            <person name="Wang K."/>
        </authorList>
    </citation>
    <scope>NUCLEOTIDE SEQUENCE [LARGE SCALE GENOMIC DNA]</scope>
    <source>
        <strain evidence="1 2">NBRC 102662</strain>
    </source>
</reference>
<keyword evidence="2" id="KW-1185">Reference proteome</keyword>
<comment type="caution">
    <text evidence="1">The sequence shown here is derived from an EMBL/GenBank/DDBJ whole genome shotgun (WGS) entry which is preliminary data.</text>
</comment>
<protein>
    <submittedName>
        <fullName evidence="1">Stress protein</fullName>
    </submittedName>
</protein>
<dbReference type="Proteomes" id="UP000223913">
    <property type="component" value="Unassembled WGS sequence"/>
</dbReference>
<gene>
    <name evidence="1" type="ORF">CRP01_30645</name>
</gene>
<dbReference type="SUPFAM" id="SSF101908">
    <property type="entry name" value="Putative isomerase YbhE"/>
    <property type="match status" value="1"/>
</dbReference>
<dbReference type="AlphaFoldDB" id="A0A2D0N2M4"/>
<accession>A0A2D0N2M4</accession>
<sequence>MMRRFIYLLLNVVFFQSIGLYGQPQFELIAVDQVETSFNTVTCTVHQFGSHHYLYTAGDDNKIGAFKVQRAGKLQLLSEYTVTGARNTVRGLITDRISGNDFLFAGLKGGNAVEVFSIHPDGTLESVFVLPDTDTTHLGIVITLQVIHMESDAYLFVGGLEKTPGLSAFRISATGELEHVQSMADTEDIFTDGIIGMSVHRIEGKTFLFTGGFQDNGLSSFRVYEDGHFENVSNIGDDPNRFLNGAYPVISATKSGWNYVIVGHRHHIYYKPTPWIKDRDTYYYHGDAVSVFRVDEAGQLLPRSIFLGNSETLIRGQTRIQKLPMDEDYDLIAVATRDDQSIQLCVLTNTGRLIEAGKIKTGFPIYYGLCGQKIGEQLFLFAGSVSGKELVAYRLDPRE</sequence>